<dbReference type="SMART" id="SM00855">
    <property type="entry name" value="PGAM"/>
    <property type="match status" value="1"/>
</dbReference>
<dbReference type="Pfam" id="PF00300">
    <property type="entry name" value="His_Phos_1"/>
    <property type="match status" value="1"/>
</dbReference>
<dbReference type="Gene3D" id="3.40.50.1240">
    <property type="entry name" value="Phosphoglycerate mutase-like"/>
    <property type="match status" value="1"/>
</dbReference>
<dbReference type="PANTHER" id="PTHR48100:SF1">
    <property type="entry name" value="HISTIDINE PHOSPHATASE FAMILY PROTEIN-RELATED"/>
    <property type="match status" value="1"/>
</dbReference>
<name>A0ABV9QMP1_9FIRM</name>
<gene>
    <name evidence="3" type="ORF">ACFO4R_08710</name>
</gene>
<dbReference type="PANTHER" id="PTHR48100">
    <property type="entry name" value="BROAD-SPECIFICITY PHOSPHATASE YOR283W-RELATED"/>
    <property type="match status" value="1"/>
</dbReference>
<evidence type="ECO:0000256" key="1">
    <source>
        <dbReference type="ARBA" id="ARBA00023152"/>
    </source>
</evidence>
<dbReference type="EC" id="3.1.3.-" evidence="3"/>
<dbReference type="EMBL" id="JBHSHL010000035">
    <property type="protein sequence ID" value="MFC4805164.1"/>
    <property type="molecule type" value="Genomic_DNA"/>
</dbReference>
<dbReference type="GO" id="GO:0016787">
    <property type="term" value="F:hydrolase activity"/>
    <property type="evidence" value="ECO:0007669"/>
    <property type="project" value="UniProtKB-KW"/>
</dbReference>
<dbReference type="Proteomes" id="UP001595916">
    <property type="component" value="Unassembled WGS sequence"/>
</dbReference>
<dbReference type="InterPro" id="IPR029033">
    <property type="entry name" value="His_PPase_superfam"/>
</dbReference>
<dbReference type="InterPro" id="IPR001345">
    <property type="entry name" value="PG/BPGM_mutase_AS"/>
</dbReference>
<dbReference type="CDD" id="cd07067">
    <property type="entry name" value="HP_PGM_like"/>
    <property type="match status" value="1"/>
</dbReference>
<protein>
    <submittedName>
        <fullName evidence="3">Histidine phosphatase family protein</fullName>
        <ecNumber evidence="3">3.1.3.-</ecNumber>
    </submittedName>
</protein>
<keyword evidence="2" id="KW-0413">Isomerase</keyword>
<evidence type="ECO:0000313" key="3">
    <source>
        <dbReference type="EMBL" id="MFC4805164.1"/>
    </source>
</evidence>
<dbReference type="InterPro" id="IPR050275">
    <property type="entry name" value="PGM_Phosphatase"/>
</dbReference>
<sequence>MLDLYITRHGQTVWNIERRFQGRHDSDLTELGRLQASLLHDRIKDLGLNVIYTSPSKRAWDTAMLLKKELDIPVYKAEELYEMGFGEWEGRVLEDVMKENARLYSRLIQTPSKYVPVTGESFEELFERTSSFIGRIKAEHGGQKVLLVTHGITRKAIMSLFQEKSIDEFWQSENIAKQTSLTHVQISKDGKGEVLMNNDYTHWKHLEEK</sequence>
<accession>A0ABV9QMP1</accession>
<evidence type="ECO:0000256" key="2">
    <source>
        <dbReference type="ARBA" id="ARBA00023235"/>
    </source>
</evidence>
<dbReference type="PROSITE" id="PS00175">
    <property type="entry name" value="PG_MUTASE"/>
    <property type="match status" value="1"/>
</dbReference>
<comment type="caution">
    <text evidence="3">The sequence shown here is derived from an EMBL/GenBank/DDBJ whole genome shotgun (WGS) entry which is preliminary data.</text>
</comment>
<dbReference type="InterPro" id="IPR013078">
    <property type="entry name" value="His_Pase_superF_clade-1"/>
</dbReference>
<reference evidence="4" key="1">
    <citation type="journal article" date="2019" name="Int. J. Syst. Evol. Microbiol.">
        <title>The Global Catalogue of Microorganisms (GCM) 10K type strain sequencing project: providing services to taxonomists for standard genome sequencing and annotation.</title>
        <authorList>
            <consortium name="The Broad Institute Genomics Platform"/>
            <consortium name="The Broad Institute Genome Sequencing Center for Infectious Disease"/>
            <person name="Wu L."/>
            <person name="Ma J."/>
        </authorList>
    </citation>
    <scope>NUCLEOTIDE SEQUENCE [LARGE SCALE GENOMIC DNA]</scope>
    <source>
        <strain evidence="4">CCUG 46385</strain>
    </source>
</reference>
<dbReference type="RefSeq" id="WP_379788706.1">
    <property type="nucleotide sequence ID" value="NZ_JBHSHL010000035.1"/>
</dbReference>
<keyword evidence="3" id="KW-0378">Hydrolase</keyword>
<keyword evidence="4" id="KW-1185">Reference proteome</keyword>
<evidence type="ECO:0000313" key="4">
    <source>
        <dbReference type="Proteomes" id="UP001595916"/>
    </source>
</evidence>
<proteinExistence type="predicted"/>
<organism evidence="3 4">
    <name type="scientific">Filifactor villosus</name>
    <dbReference type="NCBI Taxonomy" id="29374"/>
    <lineage>
        <taxon>Bacteria</taxon>
        <taxon>Bacillati</taxon>
        <taxon>Bacillota</taxon>
        <taxon>Clostridia</taxon>
        <taxon>Peptostreptococcales</taxon>
        <taxon>Filifactoraceae</taxon>
        <taxon>Filifactor</taxon>
    </lineage>
</organism>
<keyword evidence="1" id="KW-0324">Glycolysis</keyword>
<dbReference type="SUPFAM" id="SSF53254">
    <property type="entry name" value="Phosphoglycerate mutase-like"/>
    <property type="match status" value="1"/>
</dbReference>